<dbReference type="EMBL" id="CACRSS010000003">
    <property type="protein sequence ID" value="VYS97340.1"/>
    <property type="molecule type" value="Genomic_DNA"/>
</dbReference>
<sequence>MELILRALRTKAHFVYKLKEPFHGNEERLF</sequence>
<gene>
    <name evidence="1" type="ORF">AMLFYP55_02317</name>
</gene>
<name>A0A6N2SZT8_9BACT</name>
<proteinExistence type="predicted"/>
<reference evidence="1" key="1">
    <citation type="submission" date="2019-11" db="EMBL/GenBank/DDBJ databases">
        <authorList>
            <person name="Feng L."/>
        </authorList>
    </citation>
    <scope>NUCLEOTIDE SEQUENCE</scope>
    <source>
        <strain evidence="1">AMuciniphilaLFYP55</strain>
    </source>
</reference>
<organism evidence="1">
    <name type="scientific">Akkermansia muciniphila</name>
    <dbReference type="NCBI Taxonomy" id="239935"/>
    <lineage>
        <taxon>Bacteria</taxon>
        <taxon>Pseudomonadati</taxon>
        <taxon>Verrucomicrobiota</taxon>
        <taxon>Verrucomicrobiia</taxon>
        <taxon>Verrucomicrobiales</taxon>
        <taxon>Akkermansiaceae</taxon>
        <taxon>Akkermansia</taxon>
    </lineage>
</organism>
<evidence type="ECO:0000313" key="1">
    <source>
        <dbReference type="EMBL" id="VYS97340.1"/>
    </source>
</evidence>
<accession>A0A6N2SZT8</accession>
<dbReference type="AlphaFoldDB" id="A0A6N2SZT8"/>
<protein>
    <submittedName>
        <fullName evidence="1">Uncharacterized protein</fullName>
    </submittedName>
</protein>